<dbReference type="EMBL" id="ANJA01003965">
    <property type="protein sequence ID" value="ETO60251.1"/>
    <property type="molecule type" value="Genomic_DNA"/>
</dbReference>
<organism evidence="1 2">
    <name type="scientific">Phytophthora nicotianae P1976</name>
    <dbReference type="NCBI Taxonomy" id="1317066"/>
    <lineage>
        <taxon>Eukaryota</taxon>
        <taxon>Sar</taxon>
        <taxon>Stramenopiles</taxon>
        <taxon>Oomycota</taxon>
        <taxon>Peronosporomycetes</taxon>
        <taxon>Peronosporales</taxon>
        <taxon>Peronosporaceae</taxon>
        <taxon>Phytophthora</taxon>
    </lineage>
</organism>
<gene>
    <name evidence="1" type="ORF">F444_21535</name>
</gene>
<evidence type="ECO:0000313" key="2">
    <source>
        <dbReference type="Proteomes" id="UP000028582"/>
    </source>
</evidence>
<reference evidence="1 2" key="1">
    <citation type="submission" date="2013-11" db="EMBL/GenBank/DDBJ databases">
        <title>The Genome Sequence of Phytophthora parasitica P1976.</title>
        <authorList>
            <consortium name="The Broad Institute Genomics Platform"/>
            <person name="Russ C."/>
            <person name="Tyler B."/>
            <person name="Panabieres F."/>
            <person name="Shan W."/>
            <person name="Tripathy S."/>
            <person name="Grunwald N."/>
            <person name="Machado M."/>
            <person name="Johnson C.S."/>
            <person name="Walker B."/>
            <person name="Young S."/>
            <person name="Zeng Q."/>
            <person name="Gargeya S."/>
            <person name="Fitzgerald M."/>
            <person name="Haas B."/>
            <person name="Abouelleil A."/>
            <person name="Allen A.W."/>
            <person name="Alvarado L."/>
            <person name="Arachchi H.M."/>
            <person name="Berlin A.M."/>
            <person name="Chapman S.B."/>
            <person name="Gainer-Dewar J."/>
            <person name="Goldberg J."/>
            <person name="Griggs A."/>
            <person name="Gujja S."/>
            <person name="Hansen M."/>
            <person name="Howarth C."/>
            <person name="Imamovic A."/>
            <person name="Ireland A."/>
            <person name="Larimer J."/>
            <person name="McCowan C."/>
            <person name="Murphy C."/>
            <person name="Pearson M."/>
            <person name="Poon T.W."/>
            <person name="Priest M."/>
            <person name="Roberts A."/>
            <person name="Saif S."/>
            <person name="Shea T."/>
            <person name="Sisk P."/>
            <person name="Sykes S."/>
            <person name="Wortman J."/>
            <person name="Nusbaum C."/>
            <person name="Birren B."/>
        </authorList>
    </citation>
    <scope>NUCLEOTIDE SEQUENCE [LARGE SCALE GENOMIC DNA]</scope>
    <source>
        <strain evidence="1 2">P1976</strain>
    </source>
</reference>
<name>A0A080Z0U0_PHYNI</name>
<comment type="caution">
    <text evidence="1">The sequence shown here is derived from an EMBL/GenBank/DDBJ whole genome shotgun (WGS) entry which is preliminary data.</text>
</comment>
<sequence length="162" mass="18263">MYLTDLSLFCLSKPIIWPESNSQDVAELASPFVAMVFMTETKDCERPLSEKENYRRAQQAFGKISGELSLFPDEGFESAISQLTPGGITCATAMRKWLLRTKTRTTKRSMITTTSQVQMVVLLVAVYLKIRTAITEDVLDLSHLTLMTTRSFPLLKLPPPNR</sequence>
<dbReference type="Proteomes" id="UP000028582">
    <property type="component" value="Unassembled WGS sequence"/>
</dbReference>
<proteinExistence type="predicted"/>
<protein>
    <submittedName>
        <fullName evidence="1">Uncharacterized protein</fullName>
    </submittedName>
</protein>
<dbReference type="AlphaFoldDB" id="A0A080Z0U0"/>
<accession>A0A080Z0U0</accession>
<evidence type="ECO:0000313" key="1">
    <source>
        <dbReference type="EMBL" id="ETO60251.1"/>
    </source>
</evidence>